<protein>
    <submittedName>
        <fullName evidence="9">S8 family serine peptidase</fullName>
    </submittedName>
</protein>
<evidence type="ECO:0000256" key="1">
    <source>
        <dbReference type="ARBA" id="ARBA00011073"/>
    </source>
</evidence>
<keyword evidence="3 5" id="KW-0378">Hydrolase</keyword>
<proteinExistence type="inferred from homology"/>
<evidence type="ECO:0000256" key="2">
    <source>
        <dbReference type="ARBA" id="ARBA00022670"/>
    </source>
</evidence>
<name>A0ABT0IGF3_9ACTN</name>
<dbReference type="PANTHER" id="PTHR43806">
    <property type="entry name" value="PEPTIDASE S8"/>
    <property type="match status" value="1"/>
</dbReference>
<comment type="caution">
    <text evidence="9">The sequence shown here is derived from an EMBL/GenBank/DDBJ whole genome shotgun (WGS) entry which is preliminary data.</text>
</comment>
<feature type="active site" description="Charge relay system" evidence="5">
    <location>
        <position position="55"/>
    </location>
</feature>
<evidence type="ECO:0000256" key="7">
    <source>
        <dbReference type="SAM" id="Phobius"/>
    </source>
</evidence>
<dbReference type="InterPro" id="IPR036852">
    <property type="entry name" value="Peptidase_S8/S53_dom_sf"/>
</dbReference>
<dbReference type="InterPro" id="IPR050131">
    <property type="entry name" value="Peptidase_S8_subtilisin-like"/>
</dbReference>
<evidence type="ECO:0000256" key="4">
    <source>
        <dbReference type="ARBA" id="ARBA00022825"/>
    </source>
</evidence>
<dbReference type="PRINTS" id="PR00723">
    <property type="entry name" value="SUBTILISIN"/>
</dbReference>
<evidence type="ECO:0000256" key="3">
    <source>
        <dbReference type="ARBA" id="ARBA00022801"/>
    </source>
</evidence>
<evidence type="ECO:0000313" key="9">
    <source>
        <dbReference type="EMBL" id="MCK8680405.1"/>
    </source>
</evidence>
<feature type="active site" description="Charge relay system" evidence="5">
    <location>
        <position position="21"/>
    </location>
</feature>
<keyword evidence="2 5" id="KW-0645">Protease</keyword>
<sequence>MHVDTLWKQTRGKGVTVAVVDTGVNPSTSSLQGQVLPGKDLTGVAGEETDDYDGHGTTVAELIAGTGRGGGLRGLAPDTKIIPFRVSNTQLQDKGGVNARDMEQAIRAAANSEAKIINVSMSSDYYGSSQRDAVEYAQSKGKLVFAGSGNGAQEGNKEQYPAAYPEAVAVAATNAEGRVADFSTHGSYVDISAPGTDIPFWCDENFTQYCESEGTSASTALASATAALIWSKHPEWTGNQVLRVMFESAGRNAKWKPGQVSHYTGHGVVRPNAHITRGLGKPGDPDVSPDTGKRVGGKPGSTPKPPAPSDQGPEATASGDSPALAGSAGKADDSGSGTSSAYLIGGGIAAAAVLAGAGALVARRRQA</sequence>
<keyword evidence="7" id="KW-0812">Transmembrane</keyword>
<evidence type="ECO:0000313" key="10">
    <source>
        <dbReference type="Proteomes" id="UP001522868"/>
    </source>
</evidence>
<keyword evidence="4 5" id="KW-0720">Serine protease</keyword>
<dbReference type="PROSITE" id="PS51892">
    <property type="entry name" value="SUBTILASE"/>
    <property type="match status" value="1"/>
</dbReference>
<dbReference type="InterPro" id="IPR000209">
    <property type="entry name" value="Peptidase_S8/S53_dom"/>
</dbReference>
<evidence type="ECO:0000256" key="6">
    <source>
        <dbReference type="SAM" id="MobiDB-lite"/>
    </source>
</evidence>
<gene>
    <name evidence="9" type="ORF">M1O15_24005</name>
</gene>
<accession>A0ABT0IGF3</accession>
<dbReference type="Pfam" id="PF00082">
    <property type="entry name" value="Peptidase_S8"/>
    <property type="match status" value="1"/>
</dbReference>
<reference evidence="9 10" key="1">
    <citation type="submission" date="2022-04" db="EMBL/GenBank/DDBJ databases">
        <title>Streptomyces sp. nov. LCR6-01 isolated from Lichen of Dirinaria sp.</title>
        <authorList>
            <person name="Kanchanasin P."/>
            <person name="Tanasupawat S."/>
            <person name="Phongsopitanun W."/>
        </authorList>
    </citation>
    <scope>NUCLEOTIDE SEQUENCE [LARGE SCALE GENOMIC DNA]</scope>
    <source>
        <strain evidence="9 10">LCR6-01</strain>
    </source>
</reference>
<dbReference type="SUPFAM" id="SSF52743">
    <property type="entry name" value="Subtilisin-like"/>
    <property type="match status" value="1"/>
</dbReference>
<feature type="domain" description="Peptidase S8/S53" evidence="8">
    <location>
        <begin position="12"/>
        <end position="267"/>
    </location>
</feature>
<keyword evidence="10" id="KW-1185">Reference proteome</keyword>
<dbReference type="PANTHER" id="PTHR43806:SF11">
    <property type="entry name" value="CEREVISIN-RELATED"/>
    <property type="match status" value="1"/>
</dbReference>
<dbReference type="Proteomes" id="UP001522868">
    <property type="component" value="Unassembled WGS sequence"/>
</dbReference>
<keyword evidence="7" id="KW-0472">Membrane</keyword>
<feature type="active site" description="Charge relay system" evidence="5">
    <location>
        <position position="216"/>
    </location>
</feature>
<evidence type="ECO:0000256" key="5">
    <source>
        <dbReference type="PROSITE-ProRule" id="PRU01240"/>
    </source>
</evidence>
<feature type="region of interest" description="Disordered" evidence="6">
    <location>
        <begin position="255"/>
        <end position="341"/>
    </location>
</feature>
<feature type="transmembrane region" description="Helical" evidence="7">
    <location>
        <begin position="341"/>
        <end position="362"/>
    </location>
</feature>
<dbReference type="EMBL" id="JALPTH010000026">
    <property type="protein sequence ID" value="MCK8680405.1"/>
    <property type="molecule type" value="Genomic_DNA"/>
</dbReference>
<feature type="compositionally biased region" description="Low complexity" evidence="6">
    <location>
        <begin position="323"/>
        <end position="341"/>
    </location>
</feature>
<keyword evidence="7" id="KW-1133">Transmembrane helix</keyword>
<organism evidence="9 10">
    <name type="scientific">Streptomyces lichenis</name>
    <dbReference type="NCBI Taxonomy" id="2306967"/>
    <lineage>
        <taxon>Bacteria</taxon>
        <taxon>Bacillati</taxon>
        <taxon>Actinomycetota</taxon>
        <taxon>Actinomycetes</taxon>
        <taxon>Kitasatosporales</taxon>
        <taxon>Streptomycetaceae</taxon>
        <taxon>Streptomyces</taxon>
    </lineage>
</organism>
<dbReference type="InterPro" id="IPR015500">
    <property type="entry name" value="Peptidase_S8_subtilisin-rel"/>
</dbReference>
<dbReference type="RefSeq" id="WP_248636217.1">
    <property type="nucleotide sequence ID" value="NZ_JALPTH010000026.1"/>
</dbReference>
<evidence type="ECO:0000259" key="8">
    <source>
        <dbReference type="Pfam" id="PF00082"/>
    </source>
</evidence>
<comment type="similarity">
    <text evidence="1 5">Belongs to the peptidase S8 family.</text>
</comment>
<dbReference type="Gene3D" id="3.40.50.200">
    <property type="entry name" value="Peptidase S8/S53 domain"/>
    <property type="match status" value="1"/>
</dbReference>